<proteinExistence type="predicted"/>
<dbReference type="Proteomes" id="UP001246372">
    <property type="component" value="Unassembled WGS sequence"/>
</dbReference>
<sequence>MSSALSPIEMQELRVLAGAQAGARAPLLPGQACLVCGLAADAFAETQFADVLLHSLAPFQLRLLPAGQGRFQLQLLEGQAWLGEQALQPGETPWPWLPGQLLQLGDTVLAYGPAAQAHWPEPVLLDEPARPALAAPRPHRSATRPATQAVERLLALGGLCLLATATAMGLQTSTASQPNLALAAPKPSPAPAPDLLPRLLELYRLHGVAAEGKQLPDGTLQLQTTEVDATRLQAAEAAARREIPGLPAWQLLRQTPPAAAAPVPREDPAKRLVAVVDSADNPFFITADGSRYFTGALLPSGHRVVQIAERSVWVERDGQRLRLTL</sequence>
<evidence type="ECO:0000313" key="3">
    <source>
        <dbReference type="Proteomes" id="UP001246372"/>
    </source>
</evidence>
<protein>
    <recommendedName>
        <fullName evidence="1">YscD/Y4YQ C-terminal domain-containing protein</fullName>
    </recommendedName>
</protein>
<dbReference type="EMBL" id="JAVXZY010000007">
    <property type="protein sequence ID" value="MDT9000942.1"/>
    <property type="molecule type" value="Genomic_DNA"/>
</dbReference>
<dbReference type="RefSeq" id="WP_315651828.1">
    <property type="nucleotide sequence ID" value="NZ_JAVXZY010000007.1"/>
</dbReference>
<reference evidence="2" key="1">
    <citation type="submission" date="2023-09" db="EMBL/GenBank/DDBJ databases">
        <title>Paucibacter sp. APW11 Genome sequencing and assembly.</title>
        <authorList>
            <person name="Kim I."/>
        </authorList>
    </citation>
    <scope>NUCLEOTIDE SEQUENCE</scope>
    <source>
        <strain evidence="2">APW11</strain>
    </source>
</reference>
<name>A0ABU3PF76_9BURK</name>
<dbReference type="InterPro" id="IPR057770">
    <property type="entry name" value="YscD/Y4YQ_C"/>
</dbReference>
<comment type="caution">
    <text evidence="2">The sequence shown here is derived from an EMBL/GenBank/DDBJ whole genome shotgun (WGS) entry which is preliminary data.</text>
</comment>
<evidence type="ECO:0000313" key="2">
    <source>
        <dbReference type="EMBL" id="MDT9000942.1"/>
    </source>
</evidence>
<organism evidence="2 3">
    <name type="scientific">Roseateles aquae</name>
    <dbReference type="NCBI Taxonomy" id="3077235"/>
    <lineage>
        <taxon>Bacteria</taxon>
        <taxon>Pseudomonadati</taxon>
        <taxon>Pseudomonadota</taxon>
        <taxon>Betaproteobacteria</taxon>
        <taxon>Burkholderiales</taxon>
        <taxon>Sphaerotilaceae</taxon>
        <taxon>Roseateles</taxon>
    </lineage>
</organism>
<accession>A0ABU3PF76</accession>
<dbReference type="Pfam" id="PF23893">
    <property type="entry name" value="Y4YQ_C"/>
    <property type="match status" value="1"/>
</dbReference>
<evidence type="ECO:0000259" key="1">
    <source>
        <dbReference type="Pfam" id="PF23893"/>
    </source>
</evidence>
<keyword evidence="3" id="KW-1185">Reference proteome</keyword>
<feature type="domain" description="YscD/Y4YQ C-terminal" evidence="1">
    <location>
        <begin position="280"/>
        <end position="323"/>
    </location>
</feature>
<gene>
    <name evidence="2" type="ORF">RQP53_16820</name>
</gene>